<dbReference type="EMBL" id="JBICBM010000002">
    <property type="protein sequence ID" value="MFF9880924.1"/>
    <property type="molecule type" value="Genomic_DNA"/>
</dbReference>
<comment type="caution">
    <text evidence="1">The sequence shown here is derived from an EMBL/GenBank/DDBJ whole genome shotgun (WGS) entry which is preliminary data.</text>
</comment>
<gene>
    <name evidence="1" type="ORF">ACF1HC_04775</name>
</gene>
<keyword evidence="2" id="KW-1185">Reference proteome</keyword>
<reference evidence="1 2" key="1">
    <citation type="submission" date="2024-10" db="EMBL/GenBank/DDBJ databases">
        <title>The Natural Products Discovery Center: Release of the First 8490 Sequenced Strains for Exploring Actinobacteria Biosynthetic Diversity.</title>
        <authorList>
            <person name="Kalkreuter E."/>
            <person name="Kautsar S.A."/>
            <person name="Yang D."/>
            <person name="Bader C.D."/>
            <person name="Teijaro C.N."/>
            <person name="Fluegel L."/>
            <person name="Davis C.M."/>
            <person name="Simpson J.R."/>
            <person name="Lauterbach L."/>
            <person name="Steele A.D."/>
            <person name="Gui C."/>
            <person name="Meng S."/>
            <person name="Li G."/>
            <person name="Viehrig K."/>
            <person name="Ye F."/>
            <person name="Su P."/>
            <person name="Kiefer A.F."/>
            <person name="Nichols A."/>
            <person name="Cepeda A.J."/>
            <person name="Yan W."/>
            <person name="Fan B."/>
            <person name="Jiang Y."/>
            <person name="Adhikari A."/>
            <person name="Zheng C.-J."/>
            <person name="Schuster L."/>
            <person name="Cowan T.M."/>
            <person name="Smanski M.J."/>
            <person name="Chevrette M.G."/>
            <person name="De Carvalho L.P.S."/>
            <person name="Shen B."/>
        </authorList>
    </citation>
    <scope>NUCLEOTIDE SEQUENCE [LARGE SCALE GENOMIC DNA]</scope>
    <source>
        <strain evidence="1 2">NPDC013366</strain>
    </source>
</reference>
<evidence type="ECO:0000313" key="1">
    <source>
        <dbReference type="EMBL" id="MFF9880924.1"/>
    </source>
</evidence>
<name>A0ABW6YQ11_9ACTN</name>
<protein>
    <submittedName>
        <fullName evidence="1">SAVMC3_10250 family protein</fullName>
    </submittedName>
</protein>
<dbReference type="InterPro" id="IPR054284">
    <property type="entry name" value="DUF7019"/>
</dbReference>
<organism evidence="1 2">
    <name type="scientific">Streptomyces eurythermus</name>
    <dbReference type="NCBI Taxonomy" id="42237"/>
    <lineage>
        <taxon>Bacteria</taxon>
        <taxon>Bacillati</taxon>
        <taxon>Actinomycetota</taxon>
        <taxon>Actinomycetes</taxon>
        <taxon>Kitasatosporales</taxon>
        <taxon>Streptomycetaceae</taxon>
        <taxon>Streptomyces</taxon>
    </lineage>
</organism>
<evidence type="ECO:0000313" key="2">
    <source>
        <dbReference type="Proteomes" id="UP001603418"/>
    </source>
</evidence>
<proteinExistence type="predicted"/>
<dbReference type="Pfam" id="PF22880">
    <property type="entry name" value="DUF7019"/>
    <property type="match status" value="1"/>
</dbReference>
<dbReference type="Proteomes" id="UP001603418">
    <property type="component" value="Unassembled WGS sequence"/>
</dbReference>
<dbReference type="RefSeq" id="WP_030786519.1">
    <property type="nucleotide sequence ID" value="NZ_JBICBM010000002.1"/>
</dbReference>
<accession>A0ABW6YQ11</accession>
<dbReference type="NCBIfam" id="NF040893">
    <property type="entry name" value="SAVMC3_10250"/>
    <property type="match status" value="1"/>
</dbReference>
<sequence>MREFVYVSDSKLRQFLPKPSRLSMPAAIRLNTPVGGVDLEQGPPDSERGRLRRLEKVDRHLNDRAEWFGDPAVRPGGWVWFEAPLRCVTLRGEYQHMVLFADPAPGEDEEYGRQTGCRLLMHGSARHLLGYAPVSVEGPQLMDIEGGSSIGWSFLTSVGHVVRTLSLGSGPAAVDAPVPSTELHGAGVRELMAALDTRHAQAGGAALMQGYARVTTVLPASDTAARLVVASPLTVEYA</sequence>